<evidence type="ECO:0000313" key="1">
    <source>
        <dbReference type="EMBL" id="KZP05297.1"/>
    </source>
</evidence>
<accession>A0A167VRP7</accession>
<organism evidence="1">
    <name type="scientific">Athelia psychrophila</name>
    <dbReference type="NCBI Taxonomy" id="1759441"/>
    <lineage>
        <taxon>Eukaryota</taxon>
        <taxon>Fungi</taxon>
        <taxon>Dikarya</taxon>
        <taxon>Basidiomycota</taxon>
        <taxon>Agaricomycotina</taxon>
        <taxon>Agaricomycetes</taxon>
        <taxon>Agaricomycetidae</taxon>
        <taxon>Atheliales</taxon>
        <taxon>Atheliaceae</taxon>
        <taxon>Athelia</taxon>
    </lineage>
</organism>
<sequence>MYGADSVTAPIDNLSAPPPSQPLAPDIWFGRGDIVSTLAGVITANENPRIAILGSGGMGKTATALHLIQNEAIVARYGDRVFFIACDAATSTNLLASRILQTMGVVAAAGENLVTAMYLTLKAAPPTLLVLDNFESTWEGEQDHAGTRDLLQKIANSPSSTLVITMRATTPPLGIQWTFFESLPPLPAASAKNVFLAINGTFCGVSDDGNDILDELLRELDYIPLAIHLLAHVSIYLSPRYVLKRWQKQRTRMLSLDSHTKDKLESIDVSISLSMESLDVERNFEAIQLLGMLCLLPDGLLRWQERLEVIEETFGTAASDLWLLRKYALVYTAGGKLGVLSPIRHFVLQYHAPDAEHARCMCNIIWEFVDTYATVDFGPEFSSAVEALSAEMGNIGSLIDHAVAYDPAEIIVDIAIQMSCHLCLTHPSSHLLQKVAKLMPAMDTSRQARYWQVLGEMMHAQDEYAEATSALMLARDLFFRIGDRKGAARCSRALGDNLKMQSEYSEAAAILADAKSQSLAIGDRLGGAQCSQSFGEILSMQGKNFEAAAIFTNARTDFLEIGDRMGAARCSRSLGKNLIMQSEYSTAAALLVDARAEFLQIGYRLGVTQCSQSLGEILSMQSNYVEAATILTNARAEFLEIDERLGAAQCSRTLGDNLRMQSEYSEATAVLTDARSQFLQINHRLGATECVRSLGEILLDQRNYTEAENFLRYARDQFLDIGFHDEAAYCSELFEE</sequence>
<protein>
    <submittedName>
        <fullName evidence="1">Uncharacterized protein</fullName>
    </submittedName>
</protein>
<reference evidence="1" key="1">
    <citation type="journal article" date="2016" name="Mol. Biol. Evol.">
        <title>Comparative Genomics of Early-Diverging Mushroom-Forming Fungi Provides Insights into the Origins of Lignocellulose Decay Capabilities.</title>
        <authorList>
            <person name="Nagy L.G."/>
            <person name="Riley R."/>
            <person name="Tritt A."/>
            <person name="Adam C."/>
            <person name="Daum C."/>
            <person name="Floudas D."/>
            <person name="Sun H."/>
            <person name="Yadav J.S."/>
            <person name="Pangilinan J."/>
            <person name="Larsson K.H."/>
            <person name="Matsuura K."/>
            <person name="Barry K."/>
            <person name="Labutti K."/>
            <person name="Kuo R."/>
            <person name="Ohm R.A."/>
            <person name="Bhattacharya S.S."/>
            <person name="Shirouzu T."/>
            <person name="Yoshinaga Y."/>
            <person name="Martin F.M."/>
            <person name="Grigoriev I.V."/>
            <person name="Hibbett D.S."/>
        </authorList>
    </citation>
    <scope>NUCLEOTIDE SEQUENCE [LARGE SCALE GENOMIC DNA]</scope>
    <source>
        <strain evidence="1">CBS 109695</strain>
    </source>
</reference>
<gene>
    <name evidence="1" type="ORF">FIBSPDRAFT_940539</name>
</gene>
<dbReference type="OrthoDB" id="621413at2759"/>
<dbReference type="AlphaFoldDB" id="A0A167VRP7"/>
<dbReference type="InterPro" id="IPR011990">
    <property type="entry name" value="TPR-like_helical_dom_sf"/>
</dbReference>
<dbReference type="PANTHER" id="PTHR47691">
    <property type="entry name" value="REGULATOR-RELATED"/>
    <property type="match status" value="1"/>
</dbReference>
<dbReference type="Gene3D" id="3.40.50.300">
    <property type="entry name" value="P-loop containing nucleotide triphosphate hydrolases"/>
    <property type="match status" value="1"/>
</dbReference>
<dbReference type="PANTHER" id="PTHR47691:SF3">
    <property type="entry name" value="HTH-TYPE TRANSCRIPTIONAL REGULATOR RV0890C-RELATED"/>
    <property type="match status" value="1"/>
</dbReference>
<dbReference type="SUPFAM" id="SSF52540">
    <property type="entry name" value="P-loop containing nucleoside triphosphate hydrolases"/>
    <property type="match status" value="1"/>
</dbReference>
<dbReference type="InterPro" id="IPR027417">
    <property type="entry name" value="P-loop_NTPase"/>
</dbReference>
<proteinExistence type="predicted"/>
<dbReference type="STRING" id="436010.A0A167VRP7"/>
<dbReference type="EMBL" id="KV417848">
    <property type="protein sequence ID" value="KZP05297.1"/>
    <property type="molecule type" value="Genomic_DNA"/>
</dbReference>
<dbReference type="SUPFAM" id="SSF48452">
    <property type="entry name" value="TPR-like"/>
    <property type="match status" value="2"/>
</dbReference>
<dbReference type="Gene3D" id="1.25.40.10">
    <property type="entry name" value="Tetratricopeptide repeat domain"/>
    <property type="match status" value="1"/>
</dbReference>
<name>A0A167VRP7_9AGAM</name>